<proteinExistence type="predicted"/>
<comment type="caution">
    <text evidence="1">The sequence shown here is derived from an EMBL/GenBank/DDBJ whole genome shotgun (WGS) entry which is preliminary data.</text>
</comment>
<dbReference type="EMBL" id="AZDT01000010">
    <property type="protein sequence ID" value="KRK77140.1"/>
    <property type="molecule type" value="Genomic_DNA"/>
</dbReference>
<reference evidence="1 2" key="1">
    <citation type="journal article" date="2015" name="Genome Announc.">
        <title>Expanding the biotechnology potential of lactobacilli through comparative genomics of 213 strains and associated genera.</title>
        <authorList>
            <person name="Sun Z."/>
            <person name="Harris H.M."/>
            <person name="McCann A."/>
            <person name="Guo C."/>
            <person name="Argimon S."/>
            <person name="Zhang W."/>
            <person name="Yang X."/>
            <person name="Jeffery I.B."/>
            <person name="Cooney J.C."/>
            <person name="Kagawa T.F."/>
            <person name="Liu W."/>
            <person name="Song Y."/>
            <person name="Salvetti E."/>
            <person name="Wrobel A."/>
            <person name="Rasinkangas P."/>
            <person name="Parkhill J."/>
            <person name="Rea M.C."/>
            <person name="O'Sullivan O."/>
            <person name="Ritari J."/>
            <person name="Douillard F.P."/>
            <person name="Paul Ross R."/>
            <person name="Yang R."/>
            <person name="Briner A.E."/>
            <person name="Felis G.E."/>
            <person name="de Vos W.M."/>
            <person name="Barrangou R."/>
            <person name="Klaenhammer T.R."/>
            <person name="Caufield P.W."/>
            <person name="Cui Y."/>
            <person name="Zhang H."/>
            <person name="O'Toole P.W."/>
        </authorList>
    </citation>
    <scope>NUCLEOTIDE SEQUENCE [LARGE SCALE GENOMIC DNA]</scope>
    <source>
        <strain evidence="1 2">DSM 19117</strain>
    </source>
</reference>
<dbReference type="PATRIC" id="fig|1423773.3.peg.512"/>
<dbReference type="GO" id="GO:0006576">
    <property type="term" value="P:biogenic amine metabolic process"/>
    <property type="evidence" value="ECO:0007669"/>
    <property type="project" value="InterPro"/>
</dbReference>
<evidence type="ECO:0008006" key="3">
    <source>
        <dbReference type="Google" id="ProtNLM"/>
    </source>
</evidence>
<sequence>MYTNIATTAMDADVVVLLQSATDQRLIFPEAFSTMFGRPVVGVVTKIDLVTTLDQLKWAEKQLKEAGAQRIFEVSALKGLQLDEFQAYLEKK</sequence>
<evidence type="ECO:0000313" key="2">
    <source>
        <dbReference type="Proteomes" id="UP000051162"/>
    </source>
</evidence>
<dbReference type="AlphaFoldDB" id="A0A0R1K9G3"/>
<dbReference type="Gene3D" id="3.40.50.300">
    <property type="entry name" value="P-loop containing nucleotide triphosphate hydrolases"/>
    <property type="match status" value="1"/>
</dbReference>
<dbReference type="InterPro" id="IPR012381">
    <property type="entry name" value="EutP_PduV"/>
</dbReference>
<dbReference type="Pfam" id="PF10662">
    <property type="entry name" value="PduV-EutP"/>
    <property type="match status" value="1"/>
</dbReference>
<name>A0A0R1K9G3_9LACO</name>
<dbReference type="SUPFAM" id="SSF52540">
    <property type="entry name" value="P-loop containing nucleoside triphosphate hydrolases"/>
    <property type="match status" value="1"/>
</dbReference>
<gene>
    <name evidence="1" type="ORF">FD30_GL000501</name>
</gene>
<dbReference type="GO" id="GO:0005524">
    <property type="term" value="F:ATP binding"/>
    <property type="evidence" value="ECO:0007669"/>
    <property type="project" value="InterPro"/>
</dbReference>
<organism evidence="1 2">
    <name type="scientific">Levilactobacillus namurensis DSM 19117</name>
    <dbReference type="NCBI Taxonomy" id="1423773"/>
    <lineage>
        <taxon>Bacteria</taxon>
        <taxon>Bacillati</taxon>
        <taxon>Bacillota</taxon>
        <taxon>Bacilli</taxon>
        <taxon>Lactobacillales</taxon>
        <taxon>Lactobacillaceae</taxon>
        <taxon>Levilactobacillus</taxon>
    </lineage>
</organism>
<dbReference type="InterPro" id="IPR027417">
    <property type="entry name" value="P-loop_NTPase"/>
</dbReference>
<dbReference type="PANTHER" id="PTHR40453">
    <property type="entry name" value="PROTEIN YOEF"/>
    <property type="match status" value="1"/>
</dbReference>
<dbReference type="STRING" id="1423773.FD30_GL000501"/>
<dbReference type="PANTHER" id="PTHR40453:SF1">
    <property type="entry name" value="PROTEIN YOEF"/>
    <property type="match status" value="1"/>
</dbReference>
<dbReference type="Proteomes" id="UP000051162">
    <property type="component" value="Unassembled WGS sequence"/>
</dbReference>
<protein>
    <recommendedName>
        <fullName evidence="3">Ethanolamine utilization protein</fullName>
    </recommendedName>
</protein>
<evidence type="ECO:0000313" key="1">
    <source>
        <dbReference type="EMBL" id="KRK77140.1"/>
    </source>
</evidence>
<keyword evidence="2" id="KW-1185">Reference proteome</keyword>
<accession>A0A0R1K9G3</accession>